<dbReference type="AlphaFoldDB" id="A0A150LWI4"/>
<reference evidence="1 2" key="1">
    <citation type="submission" date="2016-01" db="EMBL/GenBank/DDBJ databases">
        <title>Draft Genome Sequences of Seven Thermophilic Sporeformers Isolated from Foods.</title>
        <authorList>
            <person name="Berendsen E.M."/>
            <person name="Wells-Bennik M.H."/>
            <person name="Krawcyk A.O."/>
            <person name="De Jong A."/>
            <person name="Holsappel S."/>
            <person name="Eijlander R.T."/>
            <person name="Kuipers O.P."/>
        </authorList>
    </citation>
    <scope>NUCLEOTIDE SEQUENCE [LARGE SCALE GENOMIC DNA]</scope>
    <source>
        <strain evidence="1 2">B4135</strain>
    </source>
</reference>
<proteinExistence type="predicted"/>
<comment type="caution">
    <text evidence="1">The sequence shown here is derived from an EMBL/GenBank/DDBJ whole genome shotgun (WGS) entry which is preliminary data.</text>
</comment>
<evidence type="ECO:0000313" key="2">
    <source>
        <dbReference type="Proteomes" id="UP000075683"/>
    </source>
</evidence>
<dbReference type="Proteomes" id="UP000075683">
    <property type="component" value="Unassembled WGS sequence"/>
</dbReference>
<protein>
    <submittedName>
        <fullName evidence="1">Uncharacterized protein</fullName>
    </submittedName>
</protein>
<accession>A0A150LWI4</accession>
<evidence type="ECO:0000313" key="1">
    <source>
        <dbReference type="EMBL" id="KYD16279.1"/>
    </source>
</evidence>
<gene>
    <name evidence="1" type="ORF">B4135_0185</name>
</gene>
<name>A0A150LWI4_9BACI</name>
<dbReference type="EMBL" id="LQYT01000064">
    <property type="protein sequence ID" value="KYD16279.1"/>
    <property type="molecule type" value="Genomic_DNA"/>
</dbReference>
<organism evidence="1 2">
    <name type="scientific">Caldibacillus debilis</name>
    <dbReference type="NCBI Taxonomy" id="301148"/>
    <lineage>
        <taxon>Bacteria</taxon>
        <taxon>Bacillati</taxon>
        <taxon>Bacillota</taxon>
        <taxon>Bacilli</taxon>
        <taxon>Bacillales</taxon>
        <taxon>Bacillaceae</taxon>
        <taxon>Caldibacillus</taxon>
    </lineage>
</organism>
<sequence length="136" mass="14885">MPISNFSHSIPSHLLPFPVGKFPIIHDKLYPPLGISIKPEREKTKKSKALSIISDTPVRAPVHRRENIVAFYKEMITGGRKTLESRRIFCAAVSAGSAGISFPDAIAGFFRSTNPPVPSSVFGYSGLPFVPVRKLP</sequence>